<reference evidence="7" key="2">
    <citation type="journal article" date="2021" name="PeerJ">
        <title>Extensive microbial diversity within the chicken gut microbiome revealed by metagenomics and culture.</title>
        <authorList>
            <person name="Gilroy R."/>
            <person name="Ravi A."/>
            <person name="Getino M."/>
            <person name="Pursley I."/>
            <person name="Horton D.L."/>
            <person name="Alikhan N.F."/>
            <person name="Baker D."/>
            <person name="Gharbi K."/>
            <person name="Hall N."/>
            <person name="Watson M."/>
            <person name="Adriaenssens E.M."/>
            <person name="Foster-Nyarko E."/>
            <person name="Jarju S."/>
            <person name="Secka A."/>
            <person name="Antonio M."/>
            <person name="Oren A."/>
            <person name="Chaudhuri R.R."/>
            <person name="La Ragione R."/>
            <person name="Hildebrand F."/>
            <person name="Pallen M.J."/>
        </authorList>
    </citation>
    <scope>NUCLEOTIDE SEQUENCE</scope>
    <source>
        <strain evidence="7">CHK176-22527</strain>
    </source>
</reference>
<keyword evidence="4" id="KW-0249">Electron transport</keyword>
<dbReference type="GO" id="GO:0050605">
    <property type="term" value="F:superoxide reductase activity"/>
    <property type="evidence" value="ECO:0007669"/>
    <property type="project" value="UniProtKB-EC"/>
</dbReference>
<evidence type="ECO:0000256" key="2">
    <source>
        <dbReference type="ARBA" id="ARBA00022448"/>
    </source>
</evidence>
<comment type="caution">
    <text evidence="7">The sequence shown here is derived from an EMBL/GenBank/DDBJ whole genome shotgun (WGS) entry which is preliminary data.</text>
</comment>
<evidence type="ECO:0000313" key="8">
    <source>
        <dbReference type="Proteomes" id="UP000824159"/>
    </source>
</evidence>
<dbReference type="NCBIfam" id="TIGR00332">
    <property type="entry name" value="neela_ferrous"/>
    <property type="match status" value="1"/>
</dbReference>
<dbReference type="SUPFAM" id="SSF57802">
    <property type="entry name" value="Rubredoxin-like"/>
    <property type="match status" value="1"/>
</dbReference>
<name>A0A9D1KUQ2_9FIRM</name>
<dbReference type="GO" id="GO:0005506">
    <property type="term" value="F:iron ion binding"/>
    <property type="evidence" value="ECO:0007669"/>
    <property type="project" value="InterPro"/>
</dbReference>
<dbReference type="EMBL" id="DVLX01000032">
    <property type="protein sequence ID" value="HIT99242.1"/>
    <property type="molecule type" value="Genomic_DNA"/>
</dbReference>
<feature type="domain" description="Desulfoferrodoxin ferrous iron-binding" evidence="6">
    <location>
        <begin position="38"/>
        <end position="121"/>
    </location>
</feature>
<accession>A0A9D1KUQ2</accession>
<reference evidence="7" key="1">
    <citation type="submission" date="2020-10" db="EMBL/GenBank/DDBJ databases">
        <authorList>
            <person name="Gilroy R."/>
        </authorList>
    </citation>
    <scope>NUCLEOTIDE SEQUENCE</scope>
    <source>
        <strain evidence="7">CHK176-22527</strain>
    </source>
</reference>
<dbReference type="Pfam" id="PF01880">
    <property type="entry name" value="Desulfoferrodox"/>
    <property type="match status" value="1"/>
</dbReference>
<comment type="similarity">
    <text evidence="1">Belongs to the desulfoferrodoxin family.</text>
</comment>
<dbReference type="SUPFAM" id="SSF49367">
    <property type="entry name" value="Superoxide reductase-like"/>
    <property type="match status" value="1"/>
</dbReference>
<proteinExistence type="inferred from homology"/>
<keyword evidence="2" id="KW-0813">Transport</keyword>
<evidence type="ECO:0000313" key="7">
    <source>
        <dbReference type="EMBL" id="HIT99242.1"/>
    </source>
</evidence>
<evidence type="ECO:0000256" key="4">
    <source>
        <dbReference type="ARBA" id="ARBA00022982"/>
    </source>
</evidence>
<dbReference type="PANTHER" id="PTHR36541:SF1">
    <property type="entry name" value="SUPEROXIDE REDUCTASE-RELATED"/>
    <property type="match status" value="1"/>
</dbReference>
<organism evidence="7 8">
    <name type="scientific">Candidatus Allocopromorpha excrementavium</name>
    <dbReference type="NCBI Taxonomy" id="2840741"/>
    <lineage>
        <taxon>Bacteria</taxon>
        <taxon>Bacillati</taxon>
        <taxon>Bacillota</taxon>
        <taxon>Clostridia</taxon>
        <taxon>Eubacteriales</taxon>
        <taxon>Eubacteriaceae</taxon>
        <taxon>Eubacteriaceae incertae sedis</taxon>
        <taxon>Candidatus Allocopromorpha</taxon>
    </lineage>
</organism>
<dbReference type="Proteomes" id="UP000824159">
    <property type="component" value="Unassembled WGS sequence"/>
</dbReference>
<keyword evidence="5" id="KW-0408">Iron</keyword>
<dbReference type="InterPro" id="IPR051233">
    <property type="entry name" value="Desulfoferrodoxin_SOR"/>
</dbReference>
<evidence type="ECO:0000256" key="5">
    <source>
        <dbReference type="ARBA" id="ARBA00023004"/>
    </source>
</evidence>
<evidence type="ECO:0000259" key="6">
    <source>
        <dbReference type="Pfam" id="PF01880"/>
    </source>
</evidence>
<protein>
    <submittedName>
        <fullName evidence="7">Desulfoferrodoxin</fullName>
    </submittedName>
</protein>
<dbReference type="AlphaFoldDB" id="A0A9D1KUQ2"/>
<gene>
    <name evidence="7" type="ORF">IAD12_03195</name>
</gene>
<dbReference type="PANTHER" id="PTHR36541">
    <property type="entry name" value="SUPEROXIDE REDUCTASE-RELATED"/>
    <property type="match status" value="1"/>
</dbReference>
<dbReference type="InterPro" id="IPR002742">
    <property type="entry name" value="Desulfoferrodoxin_Fe-bd_dom"/>
</dbReference>
<sequence length="122" mass="13445">MKFFICEHCGNIITFVENKGVPVMCCGQKMTELTANTTDAAQEKHVPVVEKTADKVVVTVGSVDHPMTEEHHIAWIAVKTKNGSQIKYLDHTGAPKAEFALAGDEAEEVYAYCNLHGLWKAQ</sequence>
<keyword evidence="3" id="KW-0479">Metal-binding</keyword>
<evidence type="ECO:0000256" key="1">
    <source>
        <dbReference type="ARBA" id="ARBA00005941"/>
    </source>
</evidence>
<dbReference type="Gene3D" id="2.60.40.730">
    <property type="entry name" value="SOR catalytic domain"/>
    <property type="match status" value="1"/>
</dbReference>
<dbReference type="InterPro" id="IPR036073">
    <property type="entry name" value="Desulfoferrodoxin_Fe-bd_dom_sf"/>
</dbReference>
<evidence type="ECO:0000256" key="3">
    <source>
        <dbReference type="ARBA" id="ARBA00022723"/>
    </source>
</evidence>